<evidence type="ECO:0000259" key="18">
    <source>
        <dbReference type="PROSITE" id="PS51447"/>
    </source>
</evidence>
<dbReference type="AlphaFoldDB" id="A0A395JLF8"/>
<dbReference type="InterPro" id="IPR002547">
    <property type="entry name" value="tRNA-bd_dom"/>
</dbReference>
<evidence type="ECO:0000256" key="5">
    <source>
        <dbReference type="ARBA" id="ARBA00022555"/>
    </source>
</evidence>
<evidence type="ECO:0000256" key="14">
    <source>
        <dbReference type="ARBA" id="ARBA00049255"/>
    </source>
</evidence>
<keyword evidence="13 15" id="KW-0030">Aminoacyl-tRNA synthetase</keyword>
<dbReference type="OrthoDB" id="9805455at2"/>
<dbReference type="Proteomes" id="UP000253083">
    <property type="component" value="Unassembled WGS sequence"/>
</dbReference>
<dbReference type="Gene3D" id="3.30.70.380">
    <property type="entry name" value="Ferrodoxin-fold anticodon-binding domain"/>
    <property type="match status" value="1"/>
</dbReference>
<dbReference type="GO" id="GO:0009328">
    <property type="term" value="C:phenylalanine-tRNA ligase complex"/>
    <property type="evidence" value="ECO:0007669"/>
    <property type="project" value="TreeGrafter"/>
</dbReference>
<dbReference type="Pfam" id="PF01588">
    <property type="entry name" value="tRNA_bind"/>
    <property type="match status" value="1"/>
</dbReference>
<reference evidence="20 21" key="1">
    <citation type="submission" date="2018-06" db="EMBL/GenBank/DDBJ databases">
        <title>Genomic Encyclopedia of Type Strains, Phase IV (KMG-IV): sequencing the most valuable type-strain genomes for metagenomic binning, comparative biology and taxonomic classification.</title>
        <authorList>
            <person name="Goeker M."/>
        </authorList>
    </citation>
    <scope>NUCLEOTIDE SEQUENCE [LARGE SCALE GENOMIC DNA]</scope>
    <source>
        <strain evidence="20 21">DSM 24032</strain>
    </source>
</reference>
<evidence type="ECO:0000256" key="2">
    <source>
        <dbReference type="ARBA" id="ARBA00008653"/>
    </source>
</evidence>
<dbReference type="Gene3D" id="3.30.56.10">
    <property type="match status" value="2"/>
</dbReference>
<keyword evidence="10 15" id="KW-0460">Magnesium</keyword>
<protein>
    <recommendedName>
        <fullName evidence="15">Phenylalanine--tRNA ligase beta subunit</fullName>
        <ecNumber evidence="15">6.1.1.20</ecNumber>
    </recommendedName>
    <alternativeName>
        <fullName evidence="15">Phenylalanyl-tRNA synthetase beta subunit</fullName>
        <shortName evidence="15">PheRS</shortName>
    </alternativeName>
</protein>
<evidence type="ECO:0000256" key="16">
    <source>
        <dbReference type="PROSITE-ProRule" id="PRU00209"/>
    </source>
</evidence>
<comment type="caution">
    <text evidence="20">The sequence shown here is derived from an EMBL/GenBank/DDBJ whole genome shotgun (WGS) entry which is preliminary data.</text>
</comment>
<dbReference type="InterPro" id="IPR009061">
    <property type="entry name" value="DNA-bd_dom_put_sf"/>
</dbReference>
<dbReference type="FunFam" id="3.50.40.10:FF:000001">
    <property type="entry name" value="Phenylalanine--tRNA ligase beta subunit"/>
    <property type="match status" value="1"/>
</dbReference>
<keyword evidence="11 16" id="KW-0694">RNA-binding</keyword>
<comment type="similarity">
    <text evidence="2 15">Belongs to the phenylalanyl-tRNA synthetase beta subunit family. Type 1 subfamily.</text>
</comment>
<dbReference type="Gene3D" id="2.40.50.140">
    <property type="entry name" value="Nucleic acid-binding proteins"/>
    <property type="match status" value="1"/>
</dbReference>
<dbReference type="InterPro" id="IPR020825">
    <property type="entry name" value="Phe-tRNA_synthase-like_B3/B4"/>
</dbReference>
<dbReference type="SMART" id="SM00874">
    <property type="entry name" value="B5"/>
    <property type="match status" value="1"/>
</dbReference>
<evidence type="ECO:0000256" key="1">
    <source>
        <dbReference type="ARBA" id="ARBA00004496"/>
    </source>
</evidence>
<dbReference type="InterPro" id="IPR005146">
    <property type="entry name" value="B3/B4_tRNA-bd"/>
</dbReference>
<dbReference type="SUPFAM" id="SSF46955">
    <property type="entry name" value="Putative DNA-binding domain"/>
    <property type="match status" value="1"/>
</dbReference>
<keyword evidence="6 15" id="KW-0436">Ligase</keyword>
<gene>
    <name evidence="15" type="primary">pheT</name>
    <name evidence="20" type="ORF">DFR28_102866</name>
</gene>
<dbReference type="PROSITE" id="PS51447">
    <property type="entry name" value="FDX_ACB"/>
    <property type="match status" value="1"/>
</dbReference>
<evidence type="ECO:0000256" key="15">
    <source>
        <dbReference type="HAMAP-Rule" id="MF_00283"/>
    </source>
</evidence>
<dbReference type="SMART" id="SM00873">
    <property type="entry name" value="B3_4"/>
    <property type="match status" value="1"/>
</dbReference>
<dbReference type="SUPFAM" id="SSF54991">
    <property type="entry name" value="Anticodon-binding domain of PheRS"/>
    <property type="match status" value="1"/>
</dbReference>
<keyword evidence="12 15" id="KW-0648">Protein biosynthesis</keyword>
<dbReference type="GO" id="GO:0000287">
    <property type="term" value="F:magnesium ion binding"/>
    <property type="evidence" value="ECO:0007669"/>
    <property type="project" value="UniProtKB-UniRule"/>
</dbReference>
<sequence>MIISEQWLRDWVKVDLTAQEIADCLTNAGLEVDAVEAISAPIDKLLVGKVLTVTKHPDADRLNLTTVDVGEQVLDIVCGAANVREGLLVAVAMVGAKLPNGLKIKKAKVRGVESHGMLCSASELGLEEESSGLIELDEDAEVGQRVDEYLQLDDHLIDIDLTPNRGDCLSVQGVARELKVLADGQYHPLDISPVESSLDQQVSIQLEADSLCPSYLGRIVKGVDQAATTPLWMQERLRRSGVRPISAIVDITNYVMLELGQPMHAFDLNKLDGGITVRLATEGEQFTLLDDSSASLTADTLVIADSAGPIAIAGVMGGADSAIGEGTQDIVLEAAHFTRKAVAGTARRYGLHTESSQRFERGVDPLLPAMAIERATELILEICGGQAGLTARQQCESGLPIKPPVKLRLDRLVSLLGMPLEQADVSSILARIADDVAINEGEWSVVPPSYRFDIEREADLVEEVARVKGYDSIPTAMPRIAPRSQTASESSIGTRQVRQSLVARDYREAITYSFIDAKSQSLFDDETPVKLANPLAENMSVMRTSLVPGLMNALQFNVNRQRERVRFFEIGASYHHDGAQYREVQRLAGVLCGPSKPAQWGVSGTQNVDFYDVKSDLQAVLSLTGHTKPIIFELGTRVALHPGQQAKIVRATSGELINGKVAANGAAQDAVEIGWLGRLHPSLEKHYGVSNVFAFELVLDNALDAEKPVFTPISRFPSIKRDLSVIVDEAVAVSALSFAVGQALGKVLTRVDVFDVYRGDGVGDDSKSVSLSFELRHTDRTMTDDEAEKLMGKAHSVLESEFGARLRS</sequence>
<dbReference type="GO" id="GO:0004826">
    <property type="term" value="F:phenylalanine-tRNA ligase activity"/>
    <property type="evidence" value="ECO:0007669"/>
    <property type="project" value="UniProtKB-UniRule"/>
</dbReference>
<dbReference type="PANTHER" id="PTHR10947:SF0">
    <property type="entry name" value="PHENYLALANINE--TRNA LIGASE BETA SUBUNIT"/>
    <property type="match status" value="1"/>
</dbReference>
<comment type="subunit">
    <text evidence="3 15">Tetramer of two alpha and two beta subunits.</text>
</comment>
<dbReference type="RefSeq" id="WP_113954207.1">
    <property type="nucleotide sequence ID" value="NZ_QNRT01000002.1"/>
</dbReference>
<dbReference type="FunFam" id="2.40.50.140:FF:000045">
    <property type="entry name" value="Phenylalanine--tRNA ligase beta subunit"/>
    <property type="match status" value="1"/>
</dbReference>
<dbReference type="InterPro" id="IPR005147">
    <property type="entry name" value="tRNA_synthase_B5-dom"/>
</dbReference>
<feature type="binding site" evidence="15">
    <location>
        <position position="453"/>
    </location>
    <ligand>
        <name>Mg(2+)</name>
        <dbReference type="ChEBI" id="CHEBI:18420"/>
        <note>shared with alpha subunit</note>
    </ligand>
</feature>
<evidence type="ECO:0000256" key="3">
    <source>
        <dbReference type="ARBA" id="ARBA00011209"/>
    </source>
</evidence>
<organism evidence="20 21">
    <name type="scientific">Arenicella xantha</name>
    <dbReference type="NCBI Taxonomy" id="644221"/>
    <lineage>
        <taxon>Bacteria</taxon>
        <taxon>Pseudomonadati</taxon>
        <taxon>Pseudomonadota</taxon>
        <taxon>Gammaproteobacteria</taxon>
        <taxon>Arenicellales</taxon>
        <taxon>Arenicellaceae</taxon>
        <taxon>Arenicella</taxon>
    </lineage>
</organism>
<dbReference type="Gene3D" id="3.30.930.10">
    <property type="entry name" value="Bira Bifunctional Protein, Domain 2"/>
    <property type="match status" value="1"/>
</dbReference>
<dbReference type="InterPro" id="IPR004532">
    <property type="entry name" value="Phe-tRNA-ligase_IIc_bsu_bact"/>
</dbReference>
<evidence type="ECO:0000259" key="19">
    <source>
        <dbReference type="PROSITE" id="PS51483"/>
    </source>
</evidence>
<dbReference type="InterPro" id="IPR036690">
    <property type="entry name" value="Fdx_antiC-bd_sf"/>
</dbReference>
<feature type="domain" description="B5" evidence="19">
    <location>
        <begin position="400"/>
        <end position="475"/>
    </location>
</feature>
<dbReference type="InterPro" id="IPR012340">
    <property type="entry name" value="NA-bd_OB-fold"/>
</dbReference>
<dbReference type="PROSITE" id="PS50886">
    <property type="entry name" value="TRBD"/>
    <property type="match status" value="1"/>
</dbReference>
<proteinExistence type="inferred from homology"/>
<dbReference type="GO" id="GO:0005524">
    <property type="term" value="F:ATP binding"/>
    <property type="evidence" value="ECO:0007669"/>
    <property type="project" value="UniProtKB-UniRule"/>
</dbReference>
<dbReference type="PROSITE" id="PS51483">
    <property type="entry name" value="B5"/>
    <property type="match status" value="1"/>
</dbReference>
<keyword evidence="8 15" id="KW-0547">Nucleotide-binding</keyword>
<dbReference type="NCBIfam" id="NF045760">
    <property type="entry name" value="YtpR"/>
    <property type="match status" value="1"/>
</dbReference>
<keyword evidence="7 15" id="KW-0479">Metal-binding</keyword>
<comment type="catalytic activity">
    <reaction evidence="14 15">
        <text>tRNA(Phe) + L-phenylalanine + ATP = L-phenylalanyl-tRNA(Phe) + AMP + diphosphate + H(+)</text>
        <dbReference type="Rhea" id="RHEA:19413"/>
        <dbReference type="Rhea" id="RHEA-COMP:9668"/>
        <dbReference type="Rhea" id="RHEA-COMP:9699"/>
        <dbReference type="ChEBI" id="CHEBI:15378"/>
        <dbReference type="ChEBI" id="CHEBI:30616"/>
        <dbReference type="ChEBI" id="CHEBI:33019"/>
        <dbReference type="ChEBI" id="CHEBI:58095"/>
        <dbReference type="ChEBI" id="CHEBI:78442"/>
        <dbReference type="ChEBI" id="CHEBI:78531"/>
        <dbReference type="ChEBI" id="CHEBI:456215"/>
        <dbReference type="EC" id="6.1.1.20"/>
    </reaction>
</comment>
<dbReference type="SUPFAM" id="SSF56037">
    <property type="entry name" value="PheT/TilS domain"/>
    <property type="match status" value="1"/>
</dbReference>
<dbReference type="Gene3D" id="3.50.40.10">
    <property type="entry name" value="Phenylalanyl-trna Synthetase, Chain B, domain 3"/>
    <property type="match status" value="1"/>
</dbReference>
<dbReference type="InterPro" id="IPR045060">
    <property type="entry name" value="Phe-tRNA-ligase_IIc_bsu"/>
</dbReference>
<dbReference type="GO" id="GO:0000049">
    <property type="term" value="F:tRNA binding"/>
    <property type="evidence" value="ECO:0007669"/>
    <property type="project" value="UniProtKB-UniRule"/>
</dbReference>
<dbReference type="Pfam" id="PF03484">
    <property type="entry name" value="B5"/>
    <property type="match status" value="1"/>
</dbReference>
<dbReference type="SMART" id="SM00896">
    <property type="entry name" value="FDX-ACB"/>
    <property type="match status" value="1"/>
</dbReference>
<comment type="subcellular location">
    <subcellularLocation>
        <location evidence="1 15">Cytoplasm</location>
    </subcellularLocation>
</comment>
<dbReference type="SUPFAM" id="SSF55681">
    <property type="entry name" value="Class II aaRS and biotin synthetases"/>
    <property type="match status" value="1"/>
</dbReference>
<feature type="domain" description="FDX-ACB" evidence="18">
    <location>
        <begin position="714"/>
        <end position="807"/>
    </location>
</feature>
<evidence type="ECO:0000256" key="9">
    <source>
        <dbReference type="ARBA" id="ARBA00022840"/>
    </source>
</evidence>
<dbReference type="PANTHER" id="PTHR10947">
    <property type="entry name" value="PHENYLALANYL-TRNA SYNTHETASE BETA CHAIN AND LEUCINE-RICH REPEAT-CONTAINING PROTEIN 47"/>
    <property type="match status" value="1"/>
</dbReference>
<evidence type="ECO:0000256" key="10">
    <source>
        <dbReference type="ARBA" id="ARBA00022842"/>
    </source>
</evidence>
<dbReference type="InterPro" id="IPR033714">
    <property type="entry name" value="tRNA_bind_bactPheRS"/>
</dbReference>
<name>A0A395JLF8_9GAMM</name>
<evidence type="ECO:0000256" key="11">
    <source>
        <dbReference type="ARBA" id="ARBA00022884"/>
    </source>
</evidence>
<dbReference type="Pfam" id="PF03147">
    <property type="entry name" value="FDX-ACB"/>
    <property type="match status" value="1"/>
</dbReference>
<dbReference type="NCBIfam" id="TIGR00472">
    <property type="entry name" value="pheT_bact"/>
    <property type="match status" value="1"/>
</dbReference>
<feature type="binding site" evidence="15">
    <location>
        <position position="459"/>
    </location>
    <ligand>
        <name>Mg(2+)</name>
        <dbReference type="ChEBI" id="CHEBI:18420"/>
        <note>shared with alpha subunit</note>
    </ligand>
</feature>
<dbReference type="FunFam" id="3.30.56.10:FF:000002">
    <property type="entry name" value="Phenylalanine--tRNA ligase beta subunit"/>
    <property type="match status" value="1"/>
</dbReference>
<dbReference type="FunCoup" id="A0A395JLF8">
    <property type="interactions" value="512"/>
</dbReference>
<keyword evidence="4 15" id="KW-0963">Cytoplasm</keyword>
<evidence type="ECO:0000259" key="17">
    <source>
        <dbReference type="PROSITE" id="PS50886"/>
    </source>
</evidence>
<dbReference type="GO" id="GO:0006432">
    <property type="term" value="P:phenylalanyl-tRNA aminoacylation"/>
    <property type="evidence" value="ECO:0007669"/>
    <property type="project" value="UniProtKB-UniRule"/>
</dbReference>
<evidence type="ECO:0000256" key="7">
    <source>
        <dbReference type="ARBA" id="ARBA00022723"/>
    </source>
</evidence>
<feature type="domain" description="TRNA-binding" evidence="17">
    <location>
        <begin position="39"/>
        <end position="147"/>
    </location>
</feature>
<feature type="binding site" evidence="15">
    <location>
        <position position="463"/>
    </location>
    <ligand>
        <name>Mg(2+)</name>
        <dbReference type="ChEBI" id="CHEBI:18420"/>
        <note>shared with alpha subunit</note>
    </ligand>
</feature>
<dbReference type="HAMAP" id="MF_00283">
    <property type="entry name" value="Phe_tRNA_synth_beta1"/>
    <property type="match status" value="1"/>
</dbReference>
<evidence type="ECO:0000313" key="20">
    <source>
        <dbReference type="EMBL" id="RBP51439.1"/>
    </source>
</evidence>
<evidence type="ECO:0000256" key="6">
    <source>
        <dbReference type="ARBA" id="ARBA00022598"/>
    </source>
</evidence>
<evidence type="ECO:0000256" key="12">
    <source>
        <dbReference type="ARBA" id="ARBA00022917"/>
    </source>
</evidence>
<dbReference type="InParanoid" id="A0A395JLF8"/>
<accession>A0A395JLF8</accession>
<dbReference type="Pfam" id="PF17759">
    <property type="entry name" value="tRNA_synthFbeta"/>
    <property type="match status" value="1"/>
</dbReference>
<keyword evidence="21" id="KW-1185">Reference proteome</keyword>
<dbReference type="Pfam" id="PF03483">
    <property type="entry name" value="B3_4"/>
    <property type="match status" value="1"/>
</dbReference>
<dbReference type="CDD" id="cd02796">
    <property type="entry name" value="tRNA_bind_bactPheRS"/>
    <property type="match status" value="1"/>
</dbReference>
<dbReference type="InterPro" id="IPR045864">
    <property type="entry name" value="aa-tRNA-synth_II/BPL/LPL"/>
</dbReference>
<feature type="binding site" evidence="15">
    <location>
        <position position="462"/>
    </location>
    <ligand>
        <name>Mg(2+)</name>
        <dbReference type="ChEBI" id="CHEBI:18420"/>
        <note>shared with alpha subunit</note>
    </ligand>
</feature>
<comment type="cofactor">
    <cofactor evidence="15">
        <name>Mg(2+)</name>
        <dbReference type="ChEBI" id="CHEBI:18420"/>
    </cofactor>
    <text evidence="15">Binds 2 magnesium ions per tetramer.</text>
</comment>
<dbReference type="InterPro" id="IPR005121">
    <property type="entry name" value="Fdx_antiC-bd"/>
</dbReference>
<dbReference type="CDD" id="cd00769">
    <property type="entry name" value="PheRS_beta_core"/>
    <property type="match status" value="1"/>
</dbReference>
<dbReference type="InterPro" id="IPR041616">
    <property type="entry name" value="PheRS_beta_core"/>
</dbReference>
<keyword evidence="9 15" id="KW-0067">ATP-binding</keyword>
<dbReference type="EC" id="6.1.1.20" evidence="15"/>
<keyword evidence="5 16" id="KW-0820">tRNA-binding</keyword>
<evidence type="ECO:0000256" key="8">
    <source>
        <dbReference type="ARBA" id="ARBA00022741"/>
    </source>
</evidence>
<evidence type="ECO:0000313" key="21">
    <source>
        <dbReference type="Proteomes" id="UP000253083"/>
    </source>
</evidence>
<dbReference type="EMBL" id="QNRT01000002">
    <property type="protein sequence ID" value="RBP51439.1"/>
    <property type="molecule type" value="Genomic_DNA"/>
</dbReference>
<evidence type="ECO:0000256" key="4">
    <source>
        <dbReference type="ARBA" id="ARBA00022490"/>
    </source>
</evidence>
<dbReference type="SUPFAM" id="SSF50249">
    <property type="entry name" value="Nucleic acid-binding proteins"/>
    <property type="match status" value="1"/>
</dbReference>
<evidence type="ECO:0000256" key="13">
    <source>
        <dbReference type="ARBA" id="ARBA00023146"/>
    </source>
</evidence>